<dbReference type="CDD" id="cd00302">
    <property type="entry name" value="cytochrome_P450"/>
    <property type="match status" value="1"/>
</dbReference>
<dbReference type="InterPro" id="IPR017972">
    <property type="entry name" value="Cyt_P450_CS"/>
</dbReference>
<keyword evidence="3 4" id="KW-0349">Heme</keyword>
<keyword evidence="3 4" id="KW-0479">Metal-binding</keyword>
<evidence type="ECO:0000256" key="1">
    <source>
        <dbReference type="ARBA" id="ARBA00001971"/>
    </source>
</evidence>
<keyword evidence="3 4" id="KW-0408">Iron</keyword>
<keyword evidence="6" id="KW-1185">Reference proteome</keyword>
<dbReference type="Gene3D" id="1.10.630.10">
    <property type="entry name" value="Cytochrome P450"/>
    <property type="match status" value="1"/>
</dbReference>
<organism evidence="5 6">
    <name type="scientific">Chlorella sorokiniana</name>
    <name type="common">Freshwater green alga</name>
    <dbReference type="NCBI Taxonomy" id="3076"/>
    <lineage>
        <taxon>Eukaryota</taxon>
        <taxon>Viridiplantae</taxon>
        <taxon>Chlorophyta</taxon>
        <taxon>core chlorophytes</taxon>
        <taxon>Trebouxiophyceae</taxon>
        <taxon>Chlorellales</taxon>
        <taxon>Chlorellaceae</taxon>
        <taxon>Chlorella clade</taxon>
        <taxon>Chlorella</taxon>
    </lineage>
</organism>
<dbReference type="PROSITE" id="PS00086">
    <property type="entry name" value="CYTOCHROME_P450"/>
    <property type="match status" value="1"/>
</dbReference>
<comment type="cofactor">
    <cofactor evidence="1 3">
        <name>heme</name>
        <dbReference type="ChEBI" id="CHEBI:30413"/>
    </cofactor>
</comment>
<protein>
    <submittedName>
        <fullName evidence="5">Cytochrome P450</fullName>
    </submittedName>
</protein>
<comment type="caution">
    <text evidence="5">The sequence shown here is derived from an EMBL/GenBank/DDBJ whole genome shotgun (WGS) entry which is preliminary data.</text>
</comment>
<sequence length="556" mass="60448">MLNGLLLGLAGAGALLVSLSALRWLRWLRRVERSGVTMAPLPPAAGLMGHAPQIAGRRFHRTLLQWERSLGPIFMLKAFTARFVVVTDPRLVQQLLRGGDEVDKSLVTYSALNPLISDKGHPSVFTASSRSPLWRLVRKGTALGFSSRCLRASFPDIQAVCGELLAQLQAAGPDTVLYMSELLSRGTLDLIGRVGIQANLQAVQAFRPDGVAQGTQGDEMYRTLQLCVKEADLRWTDPLRPLQLWKQEVRDGNAQYRRFQAIMKRLLADIRARGPPAEEDGSICAHLLRVRGEDGQPLPDDRVLPELATFISAGMDTTAHTMAFTLYLIARHPDVDSKLCAELEAAGLLATPQAPQPRQVAWEDLSRLPYLTAVVKESMRMLPVGANGSALEAKRDMQLGPYAIPAGTLLWLCMFVVHNSPRYWQDPGSFRPERFLDPGAEHVQPELAAANEQGLPYAAPCAAAQDGTAGRAAGRGGGAAQPLRFFPFSQGPRDCIGQSLARVNITATLATLLGRYRFHLAPEAEGPGGMQDVLGLTLHPEGGLPMRAVPRVAQQA</sequence>
<name>A0A2P6TN45_CHLSO</name>
<evidence type="ECO:0000313" key="5">
    <source>
        <dbReference type="EMBL" id="PRW50749.1"/>
    </source>
</evidence>
<proteinExistence type="inferred from homology"/>
<dbReference type="GO" id="GO:0005506">
    <property type="term" value="F:iron ion binding"/>
    <property type="evidence" value="ECO:0007669"/>
    <property type="project" value="InterPro"/>
</dbReference>
<evidence type="ECO:0000256" key="3">
    <source>
        <dbReference type="PIRSR" id="PIRSR602401-1"/>
    </source>
</evidence>
<dbReference type="Pfam" id="PF00067">
    <property type="entry name" value="p450"/>
    <property type="match status" value="1"/>
</dbReference>
<reference evidence="5 6" key="1">
    <citation type="journal article" date="2018" name="Plant J.">
        <title>Genome sequences of Chlorella sorokiniana UTEX 1602 and Micractinium conductrix SAG 241.80: implications to maltose excretion by a green alga.</title>
        <authorList>
            <person name="Arriola M.B."/>
            <person name="Velmurugan N."/>
            <person name="Zhang Y."/>
            <person name="Plunkett M.H."/>
            <person name="Hondzo H."/>
            <person name="Barney B.M."/>
        </authorList>
    </citation>
    <scope>NUCLEOTIDE SEQUENCE [LARGE SCALE GENOMIC DNA]</scope>
    <source>
        <strain evidence="6">UTEX 1602</strain>
    </source>
</reference>
<dbReference type="EMBL" id="LHPG02000010">
    <property type="protein sequence ID" value="PRW50749.1"/>
    <property type="molecule type" value="Genomic_DNA"/>
</dbReference>
<evidence type="ECO:0000256" key="2">
    <source>
        <dbReference type="ARBA" id="ARBA00010617"/>
    </source>
</evidence>
<dbReference type="GO" id="GO:0020037">
    <property type="term" value="F:heme binding"/>
    <property type="evidence" value="ECO:0007669"/>
    <property type="project" value="InterPro"/>
</dbReference>
<dbReference type="Proteomes" id="UP000239899">
    <property type="component" value="Unassembled WGS sequence"/>
</dbReference>
<dbReference type="InterPro" id="IPR002401">
    <property type="entry name" value="Cyt_P450_E_grp-I"/>
</dbReference>
<dbReference type="PANTHER" id="PTHR24305:SF166">
    <property type="entry name" value="CYTOCHROME P450 12A4, MITOCHONDRIAL-RELATED"/>
    <property type="match status" value="1"/>
</dbReference>
<accession>A0A2P6TN45</accession>
<dbReference type="GO" id="GO:0004497">
    <property type="term" value="F:monooxygenase activity"/>
    <property type="evidence" value="ECO:0007669"/>
    <property type="project" value="UniProtKB-KW"/>
</dbReference>
<dbReference type="GO" id="GO:0016705">
    <property type="term" value="F:oxidoreductase activity, acting on paired donors, with incorporation or reduction of molecular oxygen"/>
    <property type="evidence" value="ECO:0007669"/>
    <property type="project" value="InterPro"/>
</dbReference>
<dbReference type="STRING" id="3076.A0A2P6TN45"/>
<dbReference type="PANTHER" id="PTHR24305">
    <property type="entry name" value="CYTOCHROME P450"/>
    <property type="match status" value="1"/>
</dbReference>
<evidence type="ECO:0000256" key="4">
    <source>
        <dbReference type="RuleBase" id="RU000461"/>
    </source>
</evidence>
<dbReference type="SUPFAM" id="SSF48264">
    <property type="entry name" value="Cytochrome P450"/>
    <property type="match status" value="1"/>
</dbReference>
<evidence type="ECO:0000313" key="6">
    <source>
        <dbReference type="Proteomes" id="UP000239899"/>
    </source>
</evidence>
<keyword evidence="4" id="KW-0503">Monooxygenase</keyword>
<dbReference type="InterPro" id="IPR050121">
    <property type="entry name" value="Cytochrome_P450_monoxygenase"/>
</dbReference>
<comment type="similarity">
    <text evidence="2 4">Belongs to the cytochrome P450 family.</text>
</comment>
<gene>
    <name evidence="5" type="ORF">C2E21_5355</name>
</gene>
<dbReference type="InterPro" id="IPR036396">
    <property type="entry name" value="Cyt_P450_sf"/>
</dbReference>
<keyword evidence="4" id="KW-0560">Oxidoreductase</keyword>
<dbReference type="PRINTS" id="PR00463">
    <property type="entry name" value="EP450I"/>
</dbReference>
<dbReference type="PRINTS" id="PR00385">
    <property type="entry name" value="P450"/>
</dbReference>
<dbReference type="InterPro" id="IPR001128">
    <property type="entry name" value="Cyt_P450"/>
</dbReference>
<dbReference type="OrthoDB" id="548633at2759"/>
<dbReference type="AlphaFoldDB" id="A0A2P6TN45"/>
<feature type="binding site" description="axial binding residue" evidence="3">
    <location>
        <position position="495"/>
    </location>
    <ligand>
        <name>heme</name>
        <dbReference type="ChEBI" id="CHEBI:30413"/>
    </ligand>
    <ligandPart>
        <name>Fe</name>
        <dbReference type="ChEBI" id="CHEBI:18248"/>
    </ligandPart>
</feature>